<dbReference type="RefSeq" id="XP_040689108.1">
    <property type="nucleotide sequence ID" value="XM_040835371.1"/>
</dbReference>
<evidence type="ECO:0000256" key="1">
    <source>
        <dbReference type="SAM" id="MobiDB-lite"/>
    </source>
</evidence>
<sequence>MSEQTKQFGKGQRTIPAQKAQKWYPVDDESQPKKVSTPCARKAIILEDGDAFPMNECDNCAGQGTSNFG</sequence>
<evidence type="ECO:0000313" key="2">
    <source>
        <dbReference type="EMBL" id="OJJ35432.1"/>
    </source>
</evidence>
<name>A0A1L9RKH6_ASPWE</name>
<dbReference type="Proteomes" id="UP000184383">
    <property type="component" value="Unassembled WGS sequence"/>
</dbReference>
<dbReference type="EMBL" id="KV878212">
    <property type="protein sequence ID" value="OJJ35432.1"/>
    <property type="molecule type" value="Genomic_DNA"/>
</dbReference>
<reference evidence="3" key="1">
    <citation type="journal article" date="2017" name="Genome Biol.">
        <title>Comparative genomics reveals high biological diversity and specific adaptations in the industrially and medically important fungal genus Aspergillus.</title>
        <authorList>
            <person name="de Vries R.P."/>
            <person name="Riley R."/>
            <person name="Wiebenga A."/>
            <person name="Aguilar-Osorio G."/>
            <person name="Amillis S."/>
            <person name="Uchima C.A."/>
            <person name="Anderluh G."/>
            <person name="Asadollahi M."/>
            <person name="Askin M."/>
            <person name="Barry K."/>
            <person name="Battaglia E."/>
            <person name="Bayram O."/>
            <person name="Benocci T."/>
            <person name="Braus-Stromeyer S.A."/>
            <person name="Caldana C."/>
            <person name="Canovas D."/>
            <person name="Cerqueira G.C."/>
            <person name="Chen F."/>
            <person name="Chen W."/>
            <person name="Choi C."/>
            <person name="Clum A."/>
            <person name="Dos Santos R.A."/>
            <person name="Damasio A.R."/>
            <person name="Diallinas G."/>
            <person name="Emri T."/>
            <person name="Fekete E."/>
            <person name="Flipphi M."/>
            <person name="Freyberg S."/>
            <person name="Gallo A."/>
            <person name="Gournas C."/>
            <person name="Habgood R."/>
            <person name="Hainaut M."/>
            <person name="Harispe M.L."/>
            <person name="Henrissat B."/>
            <person name="Hilden K.S."/>
            <person name="Hope R."/>
            <person name="Hossain A."/>
            <person name="Karabika E."/>
            <person name="Karaffa L."/>
            <person name="Karanyi Z."/>
            <person name="Krasevec N."/>
            <person name="Kuo A."/>
            <person name="Kusch H."/>
            <person name="LaButti K."/>
            <person name="Lagendijk E.L."/>
            <person name="Lapidus A."/>
            <person name="Levasseur A."/>
            <person name="Lindquist E."/>
            <person name="Lipzen A."/>
            <person name="Logrieco A.F."/>
            <person name="MacCabe A."/>
            <person name="Maekelae M.R."/>
            <person name="Malavazi I."/>
            <person name="Melin P."/>
            <person name="Meyer V."/>
            <person name="Mielnichuk N."/>
            <person name="Miskei M."/>
            <person name="Molnar A.P."/>
            <person name="Mule G."/>
            <person name="Ngan C.Y."/>
            <person name="Orejas M."/>
            <person name="Orosz E."/>
            <person name="Ouedraogo J.P."/>
            <person name="Overkamp K.M."/>
            <person name="Park H.-S."/>
            <person name="Perrone G."/>
            <person name="Piumi F."/>
            <person name="Punt P.J."/>
            <person name="Ram A.F."/>
            <person name="Ramon A."/>
            <person name="Rauscher S."/>
            <person name="Record E."/>
            <person name="Riano-Pachon D.M."/>
            <person name="Robert V."/>
            <person name="Roehrig J."/>
            <person name="Ruller R."/>
            <person name="Salamov A."/>
            <person name="Salih N.S."/>
            <person name="Samson R.A."/>
            <person name="Sandor E."/>
            <person name="Sanguinetti M."/>
            <person name="Schuetze T."/>
            <person name="Sepcic K."/>
            <person name="Shelest E."/>
            <person name="Sherlock G."/>
            <person name="Sophianopoulou V."/>
            <person name="Squina F.M."/>
            <person name="Sun H."/>
            <person name="Susca A."/>
            <person name="Todd R.B."/>
            <person name="Tsang A."/>
            <person name="Unkles S.E."/>
            <person name="van de Wiele N."/>
            <person name="van Rossen-Uffink D."/>
            <person name="Oliveira J.V."/>
            <person name="Vesth T.C."/>
            <person name="Visser J."/>
            <person name="Yu J.-H."/>
            <person name="Zhou M."/>
            <person name="Andersen M.R."/>
            <person name="Archer D.B."/>
            <person name="Baker S.E."/>
            <person name="Benoit I."/>
            <person name="Brakhage A.A."/>
            <person name="Braus G.H."/>
            <person name="Fischer R."/>
            <person name="Frisvad J.C."/>
            <person name="Goldman G.H."/>
            <person name="Houbraken J."/>
            <person name="Oakley B."/>
            <person name="Pocsi I."/>
            <person name="Scazzocchio C."/>
            <person name="Seiboth B."/>
            <person name="vanKuyk P.A."/>
            <person name="Wortman J."/>
            <person name="Dyer P.S."/>
            <person name="Grigoriev I.V."/>
        </authorList>
    </citation>
    <scope>NUCLEOTIDE SEQUENCE [LARGE SCALE GENOMIC DNA]</scope>
    <source>
        <strain evidence="3">DTO 134E9</strain>
    </source>
</reference>
<organism evidence="2 3">
    <name type="scientific">Aspergillus wentii DTO 134E9</name>
    <dbReference type="NCBI Taxonomy" id="1073089"/>
    <lineage>
        <taxon>Eukaryota</taxon>
        <taxon>Fungi</taxon>
        <taxon>Dikarya</taxon>
        <taxon>Ascomycota</taxon>
        <taxon>Pezizomycotina</taxon>
        <taxon>Eurotiomycetes</taxon>
        <taxon>Eurotiomycetidae</taxon>
        <taxon>Eurotiales</taxon>
        <taxon>Aspergillaceae</taxon>
        <taxon>Aspergillus</taxon>
        <taxon>Aspergillus subgen. Cremei</taxon>
    </lineage>
</organism>
<dbReference type="VEuPathDB" id="FungiDB:ASPWEDRAFT_40622"/>
<dbReference type="STRING" id="1073089.A0A1L9RKH6"/>
<dbReference type="AlphaFoldDB" id="A0A1L9RKH6"/>
<protein>
    <submittedName>
        <fullName evidence="2">Uncharacterized protein</fullName>
    </submittedName>
</protein>
<accession>A0A1L9RKH6</accession>
<feature type="region of interest" description="Disordered" evidence="1">
    <location>
        <begin position="1"/>
        <end position="36"/>
    </location>
</feature>
<proteinExistence type="predicted"/>
<keyword evidence="3" id="KW-1185">Reference proteome</keyword>
<evidence type="ECO:0000313" key="3">
    <source>
        <dbReference type="Proteomes" id="UP000184383"/>
    </source>
</evidence>
<gene>
    <name evidence="2" type="ORF">ASPWEDRAFT_40622</name>
</gene>
<dbReference type="GeneID" id="63751219"/>